<gene>
    <name evidence="2" type="ORF">GUJ93_ZPchr0001g29821</name>
</gene>
<feature type="region of interest" description="Disordered" evidence="1">
    <location>
        <begin position="1"/>
        <end position="25"/>
    </location>
</feature>
<protein>
    <submittedName>
        <fullName evidence="2">Uncharacterized protein</fullName>
    </submittedName>
</protein>
<evidence type="ECO:0000313" key="3">
    <source>
        <dbReference type="Proteomes" id="UP000729402"/>
    </source>
</evidence>
<reference evidence="2" key="2">
    <citation type="submission" date="2021-02" db="EMBL/GenBank/DDBJ databases">
        <authorList>
            <person name="Kimball J.A."/>
            <person name="Haas M.W."/>
            <person name="Macchietto M."/>
            <person name="Kono T."/>
            <person name="Duquette J."/>
            <person name="Shao M."/>
        </authorList>
    </citation>
    <scope>NUCLEOTIDE SEQUENCE</scope>
    <source>
        <tissue evidence="2">Fresh leaf tissue</tissue>
    </source>
</reference>
<evidence type="ECO:0000256" key="1">
    <source>
        <dbReference type="SAM" id="MobiDB-lite"/>
    </source>
</evidence>
<accession>A0A8J5RMW7</accession>
<reference evidence="2" key="1">
    <citation type="journal article" date="2021" name="bioRxiv">
        <title>Whole Genome Assembly and Annotation of Northern Wild Rice, Zizania palustris L., Supports a Whole Genome Duplication in the Zizania Genus.</title>
        <authorList>
            <person name="Haas M."/>
            <person name="Kono T."/>
            <person name="Macchietto M."/>
            <person name="Millas R."/>
            <person name="McGilp L."/>
            <person name="Shao M."/>
            <person name="Duquette J."/>
            <person name="Hirsch C.N."/>
            <person name="Kimball J."/>
        </authorList>
    </citation>
    <scope>NUCLEOTIDE SEQUENCE</scope>
    <source>
        <tissue evidence="2">Fresh leaf tissue</tissue>
    </source>
</reference>
<organism evidence="2 3">
    <name type="scientific">Zizania palustris</name>
    <name type="common">Northern wild rice</name>
    <dbReference type="NCBI Taxonomy" id="103762"/>
    <lineage>
        <taxon>Eukaryota</taxon>
        <taxon>Viridiplantae</taxon>
        <taxon>Streptophyta</taxon>
        <taxon>Embryophyta</taxon>
        <taxon>Tracheophyta</taxon>
        <taxon>Spermatophyta</taxon>
        <taxon>Magnoliopsida</taxon>
        <taxon>Liliopsida</taxon>
        <taxon>Poales</taxon>
        <taxon>Poaceae</taxon>
        <taxon>BOP clade</taxon>
        <taxon>Oryzoideae</taxon>
        <taxon>Oryzeae</taxon>
        <taxon>Zizaniinae</taxon>
        <taxon>Zizania</taxon>
    </lineage>
</organism>
<comment type="caution">
    <text evidence="2">The sequence shown here is derived from an EMBL/GenBank/DDBJ whole genome shotgun (WGS) entry which is preliminary data.</text>
</comment>
<feature type="compositionally biased region" description="Low complexity" evidence="1">
    <location>
        <begin position="12"/>
        <end position="23"/>
    </location>
</feature>
<dbReference type="EMBL" id="JAAALK010000288">
    <property type="protein sequence ID" value="KAG8051792.1"/>
    <property type="molecule type" value="Genomic_DNA"/>
</dbReference>
<keyword evidence="3" id="KW-1185">Reference proteome</keyword>
<proteinExistence type="predicted"/>
<dbReference type="AlphaFoldDB" id="A0A8J5RMW7"/>
<evidence type="ECO:0000313" key="2">
    <source>
        <dbReference type="EMBL" id="KAG8051792.1"/>
    </source>
</evidence>
<name>A0A8J5RMW7_ZIZPA</name>
<dbReference type="OrthoDB" id="693357at2759"/>
<sequence length="153" mass="15611">MGCAASKGLAVASPPSAASSSSATELVLGPGGGSASIWSRPVWLEAYEVGGDGEGKYPEKKDAAAVAAVVVHEANGDYSGVGVRLGNVHRYVEAEQVAAGWPSWLSSIAAEAVHGWVPLKADSFEKLEKASTPAIKAPSFPLLLTPLMHGQAS</sequence>
<dbReference type="Proteomes" id="UP000729402">
    <property type="component" value="Unassembled WGS sequence"/>
</dbReference>